<comment type="similarity">
    <text evidence="1">Belongs to the ANT/ATPSC lysine N-methyltransferase family.</text>
</comment>
<dbReference type="InterPro" id="IPR026170">
    <property type="entry name" value="FAM173A/B"/>
</dbReference>
<evidence type="ECO:0000256" key="4">
    <source>
        <dbReference type="ARBA" id="ARBA00022691"/>
    </source>
</evidence>
<keyword evidence="5" id="KW-1185">Reference proteome</keyword>
<organism evidence="5 6">
    <name type="scientific">Macrostomum lignano</name>
    <dbReference type="NCBI Taxonomy" id="282301"/>
    <lineage>
        <taxon>Eukaryota</taxon>
        <taxon>Metazoa</taxon>
        <taxon>Spiralia</taxon>
        <taxon>Lophotrochozoa</taxon>
        <taxon>Platyhelminthes</taxon>
        <taxon>Rhabditophora</taxon>
        <taxon>Macrostomorpha</taxon>
        <taxon>Macrostomida</taxon>
        <taxon>Macrostomidae</taxon>
        <taxon>Macrostomum</taxon>
    </lineage>
</organism>
<name>A0A1I8IY10_9PLAT</name>
<keyword evidence="3" id="KW-0808">Transferase</keyword>
<sequence length="263" mass="28557">LQPDSESNCAISDEAAIYSLPGASSSSPSAPTAVASPLRRLAVGAACAAGALGMVFAAAPFLTPALRRHALPFVPATDSQVANVFSLLKKNNRITKVPSMPVRLIDLGSGDGRIVREAALRLYQATGVELNWPLVLYSRLTCSRLNCIHRPKFLRTDLLRHSLSTYDVVVIFGVKSLMKPLQAKLAAELHPDACVVACRYRLPDWRHVDQIIDGVDSVWLYRPPAAAAAAAQDWRCCESLELMRMLHPTCYFAAVFLSCLSPS</sequence>
<dbReference type="Gene3D" id="3.40.50.150">
    <property type="entry name" value="Vaccinia Virus protein VP39"/>
    <property type="match status" value="1"/>
</dbReference>
<dbReference type="GO" id="GO:0005739">
    <property type="term" value="C:mitochondrion"/>
    <property type="evidence" value="ECO:0007669"/>
    <property type="project" value="TreeGrafter"/>
</dbReference>
<reference evidence="6" key="1">
    <citation type="submission" date="2016-11" db="UniProtKB">
        <authorList>
            <consortium name="WormBaseParasite"/>
        </authorList>
    </citation>
    <scope>IDENTIFICATION</scope>
</reference>
<dbReference type="WBParaSite" id="maker-uti_cns_0018932-snap-gene-0.2-mRNA-1">
    <property type="protein sequence ID" value="maker-uti_cns_0018932-snap-gene-0.2-mRNA-1"/>
    <property type="gene ID" value="maker-uti_cns_0018932-snap-gene-0.2"/>
</dbReference>
<evidence type="ECO:0000256" key="3">
    <source>
        <dbReference type="ARBA" id="ARBA00022679"/>
    </source>
</evidence>
<keyword evidence="2" id="KW-0489">Methyltransferase</keyword>
<evidence type="ECO:0000256" key="2">
    <source>
        <dbReference type="ARBA" id="ARBA00022603"/>
    </source>
</evidence>
<dbReference type="GO" id="GO:0016279">
    <property type="term" value="F:protein-lysine N-methyltransferase activity"/>
    <property type="evidence" value="ECO:0007669"/>
    <property type="project" value="InterPro"/>
</dbReference>
<keyword evidence="4" id="KW-0949">S-adenosyl-L-methionine</keyword>
<dbReference type="GO" id="GO:0032259">
    <property type="term" value="P:methylation"/>
    <property type="evidence" value="ECO:0007669"/>
    <property type="project" value="UniProtKB-KW"/>
</dbReference>
<dbReference type="PANTHER" id="PTHR13610">
    <property type="entry name" value="METHYLTRANSFERASE DOMAIN-CONTAINING PROTEIN"/>
    <property type="match status" value="1"/>
</dbReference>
<evidence type="ECO:0000313" key="6">
    <source>
        <dbReference type="WBParaSite" id="maker-uti_cns_0018932-snap-gene-0.2-mRNA-1"/>
    </source>
</evidence>
<dbReference type="Proteomes" id="UP000095280">
    <property type="component" value="Unplaced"/>
</dbReference>
<accession>A0A1I8IY10</accession>
<dbReference type="PANTHER" id="PTHR13610:SF9">
    <property type="entry name" value="FI06469P"/>
    <property type="match status" value="1"/>
</dbReference>
<proteinExistence type="inferred from homology"/>
<dbReference type="GO" id="GO:1905706">
    <property type="term" value="P:regulation of mitochondrial ATP synthesis coupled proton transport"/>
    <property type="evidence" value="ECO:0007669"/>
    <property type="project" value="TreeGrafter"/>
</dbReference>
<dbReference type="SUPFAM" id="SSF53335">
    <property type="entry name" value="S-adenosyl-L-methionine-dependent methyltransferases"/>
    <property type="match status" value="1"/>
</dbReference>
<protein>
    <submittedName>
        <fullName evidence="6">Methyltranfer_dom domain-containing protein</fullName>
    </submittedName>
</protein>
<dbReference type="AlphaFoldDB" id="A0A1I8IY10"/>
<evidence type="ECO:0000313" key="5">
    <source>
        <dbReference type="Proteomes" id="UP000095280"/>
    </source>
</evidence>
<dbReference type="InterPro" id="IPR029063">
    <property type="entry name" value="SAM-dependent_MTases_sf"/>
</dbReference>
<evidence type="ECO:0000256" key="1">
    <source>
        <dbReference type="ARBA" id="ARBA00010633"/>
    </source>
</evidence>